<reference evidence="2 3" key="1">
    <citation type="submission" date="2014-04" db="EMBL/GenBank/DDBJ databases">
        <authorList>
            <consortium name="DOE Joint Genome Institute"/>
            <person name="Kuo A."/>
            <person name="Girlanda M."/>
            <person name="Perotto S."/>
            <person name="Kohler A."/>
            <person name="Nagy L.G."/>
            <person name="Floudas D."/>
            <person name="Copeland A."/>
            <person name="Barry K.W."/>
            <person name="Cichocki N."/>
            <person name="Veneault-Fourrey C."/>
            <person name="LaButti K."/>
            <person name="Lindquist E.A."/>
            <person name="Lipzen A."/>
            <person name="Lundell T."/>
            <person name="Morin E."/>
            <person name="Murat C."/>
            <person name="Sun H."/>
            <person name="Tunlid A."/>
            <person name="Henrissat B."/>
            <person name="Grigoriev I.V."/>
            <person name="Hibbett D.S."/>
            <person name="Martin F."/>
            <person name="Nordberg H.P."/>
            <person name="Cantor M.N."/>
            <person name="Hua S.X."/>
        </authorList>
    </citation>
    <scope>NUCLEOTIDE SEQUENCE [LARGE SCALE GENOMIC DNA]</scope>
    <source>
        <strain evidence="2 3">MUT 4182</strain>
    </source>
</reference>
<dbReference type="Proteomes" id="UP000054248">
    <property type="component" value="Unassembled WGS sequence"/>
</dbReference>
<feature type="compositionally biased region" description="Polar residues" evidence="1">
    <location>
        <begin position="83"/>
        <end position="97"/>
    </location>
</feature>
<feature type="region of interest" description="Disordered" evidence="1">
    <location>
        <begin position="77"/>
        <end position="104"/>
    </location>
</feature>
<reference evidence="3" key="2">
    <citation type="submission" date="2015-01" db="EMBL/GenBank/DDBJ databases">
        <title>Evolutionary Origins and Diversification of the Mycorrhizal Mutualists.</title>
        <authorList>
            <consortium name="DOE Joint Genome Institute"/>
            <consortium name="Mycorrhizal Genomics Consortium"/>
            <person name="Kohler A."/>
            <person name="Kuo A."/>
            <person name="Nagy L.G."/>
            <person name="Floudas D."/>
            <person name="Copeland A."/>
            <person name="Barry K.W."/>
            <person name="Cichocki N."/>
            <person name="Veneault-Fourrey C."/>
            <person name="LaButti K."/>
            <person name="Lindquist E.A."/>
            <person name="Lipzen A."/>
            <person name="Lundell T."/>
            <person name="Morin E."/>
            <person name="Murat C."/>
            <person name="Riley R."/>
            <person name="Ohm R."/>
            <person name="Sun H."/>
            <person name="Tunlid A."/>
            <person name="Henrissat B."/>
            <person name="Grigoriev I.V."/>
            <person name="Hibbett D.S."/>
            <person name="Martin F."/>
        </authorList>
    </citation>
    <scope>NUCLEOTIDE SEQUENCE [LARGE SCALE GENOMIC DNA]</scope>
    <source>
        <strain evidence="3">MUT 4182</strain>
    </source>
</reference>
<proteinExistence type="predicted"/>
<dbReference type="AlphaFoldDB" id="A0A0C3QR70"/>
<name>A0A0C3QR70_9AGAM</name>
<dbReference type="HOGENOM" id="CLU_2252035_0_0_1"/>
<sequence length="104" mass="11532">MTINQVKRCAKKAVDLFRLRRYVGVPQPMANATDVFDTLPMGQHPVQPGRFMSEARKLGHTDQETQTSTRRNAVALGPAHPTVNGQQHVPQTKTSSPLGVYRPL</sequence>
<keyword evidence="3" id="KW-1185">Reference proteome</keyword>
<accession>A0A0C3QR70</accession>
<evidence type="ECO:0000313" key="3">
    <source>
        <dbReference type="Proteomes" id="UP000054248"/>
    </source>
</evidence>
<organism evidence="2 3">
    <name type="scientific">Tulasnella calospora MUT 4182</name>
    <dbReference type="NCBI Taxonomy" id="1051891"/>
    <lineage>
        <taxon>Eukaryota</taxon>
        <taxon>Fungi</taxon>
        <taxon>Dikarya</taxon>
        <taxon>Basidiomycota</taxon>
        <taxon>Agaricomycotina</taxon>
        <taxon>Agaricomycetes</taxon>
        <taxon>Cantharellales</taxon>
        <taxon>Tulasnellaceae</taxon>
        <taxon>Tulasnella</taxon>
    </lineage>
</organism>
<gene>
    <name evidence="2" type="ORF">M407DRAFT_241881</name>
</gene>
<evidence type="ECO:0000256" key="1">
    <source>
        <dbReference type="SAM" id="MobiDB-lite"/>
    </source>
</evidence>
<dbReference type="EMBL" id="KN822965">
    <property type="protein sequence ID" value="KIO31166.1"/>
    <property type="molecule type" value="Genomic_DNA"/>
</dbReference>
<evidence type="ECO:0000313" key="2">
    <source>
        <dbReference type="EMBL" id="KIO31166.1"/>
    </source>
</evidence>
<protein>
    <submittedName>
        <fullName evidence="2">Uncharacterized protein</fullName>
    </submittedName>
</protein>